<dbReference type="PANTHER" id="PTHR43747">
    <property type="entry name" value="FAD-BINDING PROTEIN"/>
    <property type="match status" value="1"/>
</dbReference>
<dbReference type="EMBL" id="LC228576">
    <property type="protein sequence ID" value="BAZ95874.1"/>
    <property type="molecule type" value="Genomic_DNA"/>
</dbReference>
<reference evidence="4" key="1">
    <citation type="journal article" date="2017" name="Org. Lett.">
        <title>Combinatorial Biosynthesis of (+)-Daurichromenic Acid and Its Halogenated Analogue.</title>
        <authorList>
            <person name="Okada M."/>
            <person name="Saito K."/>
            <person name="Wong C.P."/>
            <person name="Li C."/>
            <person name="Wang D."/>
            <person name="Iijima M."/>
            <person name="Taura F."/>
            <person name="Kurosaki F."/>
            <person name="Awakawa T."/>
            <person name="Abe I."/>
        </authorList>
    </citation>
    <scope>NUCLEOTIDE SEQUENCE</scope>
    <source>
        <strain evidence="4">NBRC100844</strain>
    </source>
</reference>
<dbReference type="InterPro" id="IPR050816">
    <property type="entry name" value="Flavin-dep_Halogenase_NPB"/>
</dbReference>
<dbReference type="SUPFAM" id="SSF51905">
    <property type="entry name" value="FAD/NAD(P)-binding domain"/>
    <property type="match status" value="1"/>
</dbReference>
<dbReference type="PANTHER" id="PTHR43747:SF5">
    <property type="entry name" value="FAD-BINDING DOMAIN-CONTAINING PROTEIN"/>
    <property type="match status" value="1"/>
</dbReference>
<dbReference type="InterPro" id="IPR006905">
    <property type="entry name" value="Flavin_halogenase"/>
</dbReference>
<gene>
    <name evidence="4" type="primary">ascD</name>
</gene>
<evidence type="ECO:0000256" key="3">
    <source>
        <dbReference type="ARBA" id="ARBA00023033"/>
    </source>
</evidence>
<evidence type="ECO:0000256" key="2">
    <source>
        <dbReference type="ARBA" id="ARBA00023002"/>
    </source>
</evidence>
<dbReference type="PRINTS" id="PR00419">
    <property type="entry name" value="ADXRDTASE"/>
</dbReference>
<dbReference type="InterPro" id="IPR036188">
    <property type="entry name" value="FAD/NAD-bd_sf"/>
</dbReference>
<dbReference type="AlphaFoldDB" id="A0A218PG41"/>
<keyword evidence="3" id="KW-0503">Monooxygenase</keyword>
<dbReference type="Pfam" id="PF04820">
    <property type="entry name" value="Trp_halogenase"/>
    <property type="match status" value="2"/>
</dbReference>
<name>A0A218PG41_9HYPO</name>
<dbReference type="GO" id="GO:0004497">
    <property type="term" value="F:monooxygenase activity"/>
    <property type="evidence" value="ECO:0007669"/>
    <property type="project" value="UniProtKB-KW"/>
</dbReference>
<evidence type="ECO:0000256" key="1">
    <source>
        <dbReference type="ARBA" id="ARBA00005706"/>
    </source>
</evidence>
<evidence type="ECO:0000313" key="4">
    <source>
        <dbReference type="EMBL" id="BAZ95874.1"/>
    </source>
</evidence>
<keyword evidence="2" id="KW-0560">Oxidoreductase</keyword>
<proteinExistence type="inferred from homology"/>
<accession>A0A218PG41</accession>
<comment type="similarity">
    <text evidence="1">Belongs to the flavin-dependent halogenase family.</text>
</comment>
<protein>
    <submittedName>
        <fullName evidence="4">Flavin dependent halogenase</fullName>
    </submittedName>
</protein>
<organism evidence="4">
    <name type="scientific">Fusarium sp. NBRC100844</name>
    <dbReference type="NCBI Taxonomy" id="1977034"/>
    <lineage>
        <taxon>Eukaryota</taxon>
        <taxon>Fungi</taxon>
        <taxon>Dikarya</taxon>
        <taxon>Ascomycota</taxon>
        <taxon>Pezizomycotina</taxon>
        <taxon>Sordariomycetes</taxon>
        <taxon>Hypocreomycetidae</taxon>
        <taxon>Hypocreales</taxon>
        <taxon>Nectriaceae</taxon>
        <taxon>Fusarium</taxon>
    </lineage>
</organism>
<sequence length="560" mass="61130">MAAQIPKKTTVLVIGGGPGGSYAASALAREGIDTVLLEGDKFPRYHIGESMLASIRHLLRFIELDEKFDRYGFIKKASQFLPCHLNPRKREGYTDFLAAGGPNNYAWNVIRSEADKLMFDHAEESGAKCFDGVKVSEVQFEGGIKAVEKGAENLEPGKPISATYQIKETGETGEIAFDYVVDASGRIGLLSTKYLKNRRYNQGLKNVANWSYWKGTKPYMPGTHKENSPFFEAMQDESGWVWLIPLHNGTTSVGVVENQKLSIEKKKASGAQSSQEFYLQNLKLAPNLRALIGDAEQVDKVHAASDYSYNASSYAFSNARIIGDAGCFIDPYFSSGVHLALVGGLSAAATICASIRGDVDEAVAADWHSKKIADAYTRFLLVVLSAYRQIRNQEEPVLTDIDEDDFDRAFAFFRPIIQGTADVGNKKLDQDVLNKTLEFCANAFEPVKSEDDRAVAMEQIKADPNGTGFQADLSADQINAVNHIRARKMMRTEDTFNIDSFGSDAIAGYVPHLQRGMLSLKSVAKGGSNVPGQMMTMNGQANGMTGEMAAAQPTGVDVSA</sequence>
<dbReference type="Gene3D" id="3.50.50.60">
    <property type="entry name" value="FAD/NAD(P)-binding domain"/>
    <property type="match status" value="1"/>
</dbReference>